<proteinExistence type="predicted"/>
<gene>
    <name evidence="2" type="ORF">VNO78_22854</name>
</gene>
<accession>A0AAN9XDB3</accession>
<reference evidence="2 3" key="1">
    <citation type="submission" date="2024-01" db="EMBL/GenBank/DDBJ databases">
        <title>The genomes of 5 underutilized Papilionoideae crops provide insights into root nodulation and disease resistanc.</title>
        <authorList>
            <person name="Jiang F."/>
        </authorList>
    </citation>
    <scope>NUCLEOTIDE SEQUENCE [LARGE SCALE GENOMIC DNA]</scope>
    <source>
        <strain evidence="2">DUOXIRENSHENG_FW03</strain>
        <tissue evidence="2">Leaves</tissue>
    </source>
</reference>
<dbReference type="PROSITE" id="PS50003">
    <property type="entry name" value="PH_DOMAIN"/>
    <property type="match status" value="1"/>
</dbReference>
<evidence type="ECO:0000313" key="3">
    <source>
        <dbReference type="Proteomes" id="UP001386955"/>
    </source>
</evidence>
<dbReference type="Proteomes" id="UP001386955">
    <property type="component" value="Unassembled WGS sequence"/>
</dbReference>
<organism evidence="2 3">
    <name type="scientific">Psophocarpus tetragonolobus</name>
    <name type="common">Winged bean</name>
    <name type="synonym">Dolichos tetragonolobus</name>
    <dbReference type="NCBI Taxonomy" id="3891"/>
    <lineage>
        <taxon>Eukaryota</taxon>
        <taxon>Viridiplantae</taxon>
        <taxon>Streptophyta</taxon>
        <taxon>Embryophyta</taxon>
        <taxon>Tracheophyta</taxon>
        <taxon>Spermatophyta</taxon>
        <taxon>Magnoliopsida</taxon>
        <taxon>eudicotyledons</taxon>
        <taxon>Gunneridae</taxon>
        <taxon>Pentapetalae</taxon>
        <taxon>rosids</taxon>
        <taxon>fabids</taxon>
        <taxon>Fabales</taxon>
        <taxon>Fabaceae</taxon>
        <taxon>Papilionoideae</taxon>
        <taxon>50 kb inversion clade</taxon>
        <taxon>NPAAA clade</taxon>
        <taxon>indigoferoid/millettioid clade</taxon>
        <taxon>Phaseoleae</taxon>
        <taxon>Psophocarpus</taxon>
    </lineage>
</organism>
<evidence type="ECO:0000313" key="2">
    <source>
        <dbReference type="EMBL" id="KAK7388051.1"/>
    </source>
</evidence>
<evidence type="ECO:0000259" key="1">
    <source>
        <dbReference type="PROSITE" id="PS50003"/>
    </source>
</evidence>
<name>A0AAN9XDB3_PSOTE</name>
<dbReference type="InterPro" id="IPR001849">
    <property type="entry name" value="PH_domain"/>
</dbReference>
<keyword evidence="3" id="KW-1185">Reference proteome</keyword>
<sequence>MASRQVLDVPPTNVGGSPFCIAVSTRGMDISKALECSSTWILDFREEEEKASWLKGLVQATYQASTPPSVDVLGDSEGDAISDNVLSSTNSKTADIVINGSLVELKLFIYGKVGDTINGKLDESLILEIVADGGKILEFSEFYVGNQSRVQTLAAIDFSSHPFSVFQSFPCL</sequence>
<dbReference type="AlphaFoldDB" id="A0AAN9XDB3"/>
<comment type="caution">
    <text evidence="2">The sequence shown here is derived from an EMBL/GenBank/DDBJ whole genome shotgun (WGS) entry which is preliminary data.</text>
</comment>
<dbReference type="PANTHER" id="PTHR45523:SF2">
    <property type="entry name" value="OS02G0470600 PROTEIN"/>
    <property type="match status" value="1"/>
</dbReference>
<feature type="domain" description="PH" evidence="1">
    <location>
        <begin position="1"/>
        <end position="62"/>
    </location>
</feature>
<dbReference type="EMBL" id="JAYMYS010000006">
    <property type="protein sequence ID" value="KAK7388051.1"/>
    <property type="molecule type" value="Genomic_DNA"/>
</dbReference>
<dbReference type="PANTHER" id="PTHR45523">
    <property type="entry name" value="TETRATRICOPEPTIDE REPEAT (TPR)-CONTAINING PROTEIN-RELATED"/>
    <property type="match status" value="1"/>
</dbReference>
<protein>
    <recommendedName>
        <fullName evidence="1">PH domain-containing protein</fullName>
    </recommendedName>
</protein>